<organism evidence="1 2">
    <name type="scientific">Brachionus plicatilis</name>
    <name type="common">Marine rotifer</name>
    <name type="synonym">Brachionus muelleri</name>
    <dbReference type="NCBI Taxonomy" id="10195"/>
    <lineage>
        <taxon>Eukaryota</taxon>
        <taxon>Metazoa</taxon>
        <taxon>Spiralia</taxon>
        <taxon>Gnathifera</taxon>
        <taxon>Rotifera</taxon>
        <taxon>Eurotatoria</taxon>
        <taxon>Monogononta</taxon>
        <taxon>Pseudotrocha</taxon>
        <taxon>Ploima</taxon>
        <taxon>Brachionidae</taxon>
        <taxon>Brachionus</taxon>
    </lineage>
</organism>
<evidence type="ECO:0000313" key="1">
    <source>
        <dbReference type="EMBL" id="RMZ96820.1"/>
    </source>
</evidence>
<reference evidence="1 2" key="1">
    <citation type="journal article" date="2018" name="Sci. Rep.">
        <title>Genomic signatures of local adaptation to the degree of environmental predictability in rotifers.</title>
        <authorList>
            <person name="Franch-Gras L."/>
            <person name="Hahn C."/>
            <person name="Garcia-Roger E.M."/>
            <person name="Carmona M.J."/>
            <person name="Serra M."/>
            <person name="Gomez A."/>
        </authorList>
    </citation>
    <scope>NUCLEOTIDE SEQUENCE [LARGE SCALE GENOMIC DNA]</scope>
    <source>
        <strain evidence="1">HYR1</strain>
    </source>
</reference>
<gene>
    <name evidence="1" type="ORF">BpHYR1_010312</name>
</gene>
<accession>A0A3M7PDH8</accession>
<sequence>YKIKLTCTFLLLDSSSTFPVGKGKVEEESRKRNVQVRSTVKLKTNLYISSPRLFFDFSSGERKSRGRVEEKKCTIDPCTKDLDY</sequence>
<dbReference type="AlphaFoldDB" id="A0A3M7PDH8"/>
<proteinExistence type="predicted"/>
<name>A0A3M7PDH8_BRAPC</name>
<dbReference type="EMBL" id="REGN01011877">
    <property type="protein sequence ID" value="RMZ96820.1"/>
    <property type="molecule type" value="Genomic_DNA"/>
</dbReference>
<dbReference type="Proteomes" id="UP000276133">
    <property type="component" value="Unassembled WGS sequence"/>
</dbReference>
<evidence type="ECO:0000313" key="2">
    <source>
        <dbReference type="Proteomes" id="UP000276133"/>
    </source>
</evidence>
<comment type="caution">
    <text evidence="1">The sequence shown here is derived from an EMBL/GenBank/DDBJ whole genome shotgun (WGS) entry which is preliminary data.</text>
</comment>
<feature type="non-terminal residue" evidence="1">
    <location>
        <position position="1"/>
    </location>
</feature>
<protein>
    <submittedName>
        <fullName evidence="1">Uncharacterized protein</fullName>
    </submittedName>
</protein>
<keyword evidence="2" id="KW-1185">Reference proteome</keyword>